<evidence type="ECO:0000256" key="1">
    <source>
        <dbReference type="SAM" id="MobiDB-lite"/>
    </source>
</evidence>
<dbReference type="Proteomes" id="UP000235965">
    <property type="component" value="Unassembled WGS sequence"/>
</dbReference>
<feature type="region of interest" description="Disordered" evidence="1">
    <location>
        <begin position="100"/>
        <end position="200"/>
    </location>
</feature>
<feature type="compositionally biased region" description="Low complexity" evidence="1">
    <location>
        <begin position="155"/>
        <end position="170"/>
    </location>
</feature>
<accession>A0A2J7PEP7</accession>
<protein>
    <submittedName>
        <fullName evidence="2">Uncharacterized protein</fullName>
    </submittedName>
</protein>
<dbReference type="EMBL" id="NEVH01026090">
    <property type="protein sequence ID" value="PNF14798.1"/>
    <property type="molecule type" value="Genomic_DNA"/>
</dbReference>
<reference evidence="2 3" key="1">
    <citation type="submission" date="2017-12" db="EMBL/GenBank/DDBJ databases">
        <title>Hemimetabolous genomes reveal molecular basis of termite eusociality.</title>
        <authorList>
            <person name="Harrison M.C."/>
            <person name="Jongepier E."/>
            <person name="Robertson H.M."/>
            <person name="Arning N."/>
            <person name="Bitard-Feildel T."/>
            <person name="Chao H."/>
            <person name="Childers C.P."/>
            <person name="Dinh H."/>
            <person name="Doddapaneni H."/>
            <person name="Dugan S."/>
            <person name="Gowin J."/>
            <person name="Greiner C."/>
            <person name="Han Y."/>
            <person name="Hu H."/>
            <person name="Hughes D.S.T."/>
            <person name="Huylmans A.-K."/>
            <person name="Kemena C."/>
            <person name="Kremer L.P.M."/>
            <person name="Lee S.L."/>
            <person name="Lopez-Ezquerra A."/>
            <person name="Mallet L."/>
            <person name="Monroy-Kuhn J.M."/>
            <person name="Moser A."/>
            <person name="Murali S.C."/>
            <person name="Muzny D.M."/>
            <person name="Otani S."/>
            <person name="Piulachs M.-D."/>
            <person name="Poelchau M."/>
            <person name="Qu J."/>
            <person name="Schaub F."/>
            <person name="Wada-Katsumata A."/>
            <person name="Worley K.C."/>
            <person name="Xie Q."/>
            <person name="Ylla G."/>
            <person name="Poulsen M."/>
            <person name="Gibbs R.A."/>
            <person name="Schal C."/>
            <person name="Richards S."/>
            <person name="Belles X."/>
            <person name="Korb J."/>
            <person name="Bornberg-Bauer E."/>
        </authorList>
    </citation>
    <scope>NUCLEOTIDE SEQUENCE [LARGE SCALE GENOMIC DNA]</scope>
    <source>
        <tissue evidence="2">Whole body</tissue>
    </source>
</reference>
<evidence type="ECO:0000313" key="3">
    <source>
        <dbReference type="Proteomes" id="UP000235965"/>
    </source>
</evidence>
<gene>
    <name evidence="2" type="ORF">B7P43_G07014</name>
</gene>
<keyword evidence="3" id="KW-1185">Reference proteome</keyword>
<dbReference type="InParanoid" id="A0A2J7PEP7"/>
<organism evidence="2 3">
    <name type="scientific">Cryptotermes secundus</name>
    <dbReference type="NCBI Taxonomy" id="105785"/>
    <lineage>
        <taxon>Eukaryota</taxon>
        <taxon>Metazoa</taxon>
        <taxon>Ecdysozoa</taxon>
        <taxon>Arthropoda</taxon>
        <taxon>Hexapoda</taxon>
        <taxon>Insecta</taxon>
        <taxon>Pterygota</taxon>
        <taxon>Neoptera</taxon>
        <taxon>Polyneoptera</taxon>
        <taxon>Dictyoptera</taxon>
        <taxon>Blattodea</taxon>
        <taxon>Blattoidea</taxon>
        <taxon>Termitoidae</taxon>
        <taxon>Kalotermitidae</taxon>
        <taxon>Cryptotermitinae</taxon>
        <taxon>Cryptotermes</taxon>
    </lineage>
</organism>
<sequence>MFERLTNLLEHSEAVSKSMDNLWNMILEANNGNHETRSMSINAFGAADIKFQDLSYKIRNMEERISALKQLQTMPKPMPFHRVPAIIPLQQMATPLQFQLPGTSDAKDAPASTNAGHSTTVTDASHGPTSTDASHGPTSTDTNHGPTSTEASHGSTSTNATNNPASTNASHDLRSTSNLYANKKNMRAEGQNSGARRDHC</sequence>
<feature type="compositionally biased region" description="Polar residues" evidence="1">
    <location>
        <begin position="111"/>
        <end position="154"/>
    </location>
</feature>
<name>A0A2J7PEP7_9NEOP</name>
<proteinExistence type="predicted"/>
<dbReference type="AlphaFoldDB" id="A0A2J7PEP7"/>
<comment type="caution">
    <text evidence="2">The sequence shown here is derived from an EMBL/GenBank/DDBJ whole genome shotgun (WGS) entry which is preliminary data.</text>
</comment>
<evidence type="ECO:0000313" key="2">
    <source>
        <dbReference type="EMBL" id="PNF14798.1"/>
    </source>
</evidence>